<evidence type="ECO:0000313" key="2">
    <source>
        <dbReference type="EMBL" id="KAE8960781.1"/>
    </source>
</evidence>
<protein>
    <submittedName>
        <fullName evidence="2">Uncharacterized protein</fullName>
    </submittedName>
</protein>
<dbReference type="Proteomes" id="UP000435112">
    <property type="component" value="Unassembled WGS sequence"/>
</dbReference>
<name>A0A6A3GUT5_9STRA</name>
<feature type="compositionally biased region" description="Pro residues" evidence="1">
    <location>
        <begin position="9"/>
        <end position="31"/>
    </location>
</feature>
<dbReference type="OrthoDB" id="90455at2759"/>
<evidence type="ECO:0000313" key="3">
    <source>
        <dbReference type="Proteomes" id="UP000435112"/>
    </source>
</evidence>
<dbReference type="AlphaFoldDB" id="A0A6A3GUT5"/>
<gene>
    <name evidence="2" type="ORF">PR002_g30101</name>
</gene>
<feature type="compositionally biased region" description="Low complexity" evidence="1">
    <location>
        <begin position="32"/>
        <end position="41"/>
    </location>
</feature>
<organism evidence="2 3">
    <name type="scientific">Phytophthora rubi</name>
    <dbReference type="NCBI Taxonomy" id="129364"/>
    <lineage>
        <taxon>Eukaryota</taxon>
        <taxon>Sar</taxon>
        <taxon>Stramenopiles</taxon>
        <taxon>Oomycota</taxon>
        <taxon>Peronosporomycetes</taxon>
        <taxon>Peronosporales</taxon>
        <taxon>Peronosporaceae</taxon>
        <taxon>Phytophthora</taxon>
    </lineage>
</organism>
<accession>A0A6A3GUT5</accession>
<feature type="region of interest" description="Disordered" evidence="1">
    <location>
        <begin position="1"/>
        <end position="53"/>
    </location>
</feature>
<comment type="caution">
    <text evidence="2">The sequence shown here is derived from an EMBL/GenBank/DDBJ whole genome shotgun (WGS) entry which is preliminary data.</text>
</comment>
<evidence type="ECO:0000256" key="1">
    <source>
        <dbReference type="SAM" id="MobiDB-lite"/>
    </source>
</evidence>
<proteinExistence type="predicted"/>
<dbReference type="EMBL" id="QXFU01006523">
    <property type="protein sequence ID" value="KAE8960781.1"/>
    <property type="molecule type" value="Genomic_DNA"/>
</dbReference>
<sequence length="195" mass="22434">MREPAETPSEPPQFQPLLPPQFQPLLPPQFQPSPLELVRPPFFEPPPDDAAQQHAEEAAIASLIDEVYTHPKQRRMHYSIKQKRHALLATEGLSQREAARAQKIPRGHYPGRPESILFSEDLITFMKAVRRESQPLTAATMASYVRDEHSEWLEGYISGKKDAFTAYQSLLRLLRRFAYRHGFVQRTPHVKNSKT</sequence>
<reference evidence="2 3" key="1">
    <citation type="submission" date="2018-09" db="EMBL/GenBank/DDBJ databases">
        <title>Genomic investigation of the strawberry pathogen Phytophthora fragariae indicates pathogenicity is determined by transcriptional variation in three key races.</title>
        <authorList>
            <person name="Adams T.M."/>
            <person name="Armitage A.D."/>
            <person name="Sobczyk M.K."/>
            <person name="Bates H.J."/>
            <person name="Dunwell J.M."/>
            <person name="Nellist C.F."/>
            <person name="Harrison R.J."/>
        </authorList>
    </citation>
    <scope>NUCLEOTIDE SEQUENCE [LARGE SCALE GENOMIC DNA]</scope>
    <source>
        <strain evidence="2 3">SCRP324</strain>
    </source>
</reference>